<accession>A0A8R1DKA6</accession>
<evidence type="ECO:0000313" key="2">
    <source>
        <dbReference type="Proteomes" id="UP000005237"/>
    </source>
</evidence>
<keyword evidence="2" id="KW-1185">Reference proteome</keyword>
<reference evidence="2" key="1">
    <citation type="submission" date="2010-08" db="EMBL/GenBank/DDBJ databases">
        <authorList>
            <consortium name="Caenorhabditis japonica Sequencing Consortium"/>
            <person name="Wilson R.K."/>
        </authorList>
    </citation>
    <scope>NUCLEOTIDE SEQUENCE [LARGE SCALE GENOMIC DNA]</scope>
    <source>
        <strain evidence="2">DF5081</strain>
    </source>
</reference>
<dbReference type="AlphaFoldDB" id="A0A8R1DKA6"/>
<dbReference type="Proteomes" id="UP000005237">
    <property type="component" value="Unassembled WGS sequence"/>
</dbReference>
<sequence length="119" mass="13841">MLSFTIRSGAHASRMTPAVSMTIRRLDPLEAKMAQKKFNDILGTSDWTLRVFKKNPYLTGRVINGFVNAYRFLDQETDEKTNTERMDDEDFGQGPRTRWERMIDHEFDEFYSSSSESSS</sequence>
<protein>
    <submittedName>
        <fullName evidence="1">Uncharacterized protein</fullName>
    </submittedName>
</protein>
<proteinExistence type="predicted"/>
<reference evidence="1" key="2">
    <citation type="submission" date="2022-06" db="UniProtKB">
        <authorList>
            <consortium name="EnsemblMetazoa"/>
        </authorList>
    </citation>
    <scope>IDENTIFICATION</scope>
    <source>
        <strain evidence="1">DF5081</strain>
    </source>
</reference>
<evidence type="ECO:0000313" key="1">
    <source>
        <dbReference type="EnsemblMetazoa" id="CJA04013.1"/>
    </source>
</evidence>
<organism evidence="1 2">
    <name type="scientific">Caenorhabditis japonica</name>
    <dbReference type="NCBI Taxonomy" id="281687"/>
    <lineage>
        <taxon>Eukaryota</taxon>
        <taxon>Metazoa</taxon>
        <taxon>Ecdysozoa</taxon>
        <taxon>Nematoda</taxon>
        <taxon>Chromadorea</taxon>
        <taxon>Rhabditida</taxon>
        <taxon>Rhabditina</taxon>
        <taxon>Rhabditomorpha</taxon>
        <taxon>Rhabditoidea</taxon>
        <taxon>Rhabditidae</taxon>
        <taxon>Peloderinae</taxon>
        <taxon>Caenorhabditis</taxon>
    </lineage>
</organism>
<dbReference type="EnsemblMetazoa" id="CJA04013.1">
    <property type="protein sequence ID" value="CJA04013.1"/>
    <property type="gene ID" value="WBGene00123217"/>
</dbReference>
<name>A0A8R1DKA6_CAEJA</name>